<dbReference type="HOGENOM" id="CLU_049301_16_2_5"/>
<dbReference type="STRING" id="391595.RLO149_c038990"/>
<keyword evidence="4" id="KW-1185">Reference proteome</keyword>
<dbReference type="Gene3D" id="3.40.50.620">
    <property type="entry name" value="HUPs"/>
    <property type="match status" value="1"/>
</dbReference>
<dbReference type="KEGG" id="rli:RLO149_c038990"/>
<comment type="similarity">
    <text evidence="1">Belongs to the universal stress protein A family.</text>
</comment>
<dbReference type="Proteomes" id="UP000001353">
    <property type="component" value="Chromosome"/>
</dbReference>
<dbReference type="PRINTS" id="PR01438">
    <property type="entry name" value="UNVRSLSTRESS"/>
</dbReference>
<dbReference type="InterPro" id="IPR014729">
    <property type="entry name" value="Rossmann-like_a/b/a_fold"/>
</dbReference>
<dbReference type="EMBL" id="CP002623">
    <property type="protein sequence ID" value="AEI95803.1"/>
    <property type="molecule type" value="Genomic_DNA"/>
</dbReference>
<dbReference type="eggNOG" id="COG0589">
    <property type="taxonomic scope" value="Bacteria"/>
</dbReference>
<dbReference type="OrthoDB" id="5186731at2"/>
<reference evidence="3 4" key="1">
    <citation type="journal article" date="2011" name="BMC Genomics">
        <title>Comparative genome analysis and genome-guided physiological analysis of Roseobacter litoralis.</title>
        <authorList>
            <person name="Kalhoefer D."/>
            <person name="Thole S."/>
            <person name="Voget S."/>
            <person name="Lehmann R."/>
            <person name="Liesegang H."/>
            <person name="Wollher A."/>
            <person name="Daniel R."/>
            <person name="Simon M."/>
            <person name="Brinkhoff T."/>
        </authorList>
    </citation>
    <scope>NUCLEOTIDE SEQUENCE [LARGE SCALE GENOMIC DNA]</scope>
    <source>
        <strain evidence="4">ATCC 49566 / DSM 6996 / JCM 21268 / NBRC 15278 / OCh 149</strain>
    </source>
</reference>
<evidence type="ECO:0000313" key="3">
    <source>
        <dbReference type="EMBL" id="AEI95803.1"/>
    </source>
</evidence>
<dbReference type="RefSeq" id="WP_013963685.1">
    <property type="nucleotide sequence ID" value="NC_015730.1"/>
</dbReference>
<dbReference type="AlphaFoldDB" id="F7ZDL8"/>
<dbReference type="SUPFAM" id="SSF52402">
    <property type="entry name" value="Adenine nucleotide alpha hydrolases-like"/>
    <property type="match status" value="1"/>
</dbReference>
<organism evidence="3 4">
    <name type="scientific">Roseobacter litoralis (strain ATCC 49566 / DSM 6996 / JCM 21268 / NBRC 15278 / OCh 149)</name>
    <dbReference type="NCBI Taxonomy" id="391595"/>
    <lineage>
        <taxon>Bacteria</taxon>
        <taxon>Pseudomonadati</taxon>
        <taxon>Pseudomonadota</taxon>
        <taxon>Alphaproteobacteria</taxon>
        <taxon>Rhodobacterales</taxon>
        <taxon>Roseobacteraceae</taxon>
        <taxon>Roseobacter</taxon>
    </lineage>
</organism>
<evidence type="ECO:0000256" key="1">
    <source>
        <dbReference type="ARBA" id="ARBA00008791"/>
    </source>
</evidence>
<gene>
    <name evidence="3" type="ordered locus">RLO149_c038990</name>
</gene>
<feature type="domain" description="UspA" evidence="2">
    <location>
        <begin position="1"/>
        <end position="144"/>
    </location>
</feature>
<dbReference type="InterPro" id="IPR006016">
    <property type="entry name" value="UspA"/>
</dbReference>
<dbReference type="PANTHER" id="PTHR46268">
    <property type="entry name" value="STRESS RESPONSE PROTEIN NHAX"/>
    <property type="match status" value="1"/>
</dbReference>
<proteinExistence type="inferred from homology"/>
<dbReference type="Pfam" id="PF00582">
    <property type="entry name" value="Usp"/>
    <property type="match status" value="1"/>
</dbReference>
<evidence type="ECO:0000259" key="2">
    <source>
        <dbReference type="Pfam" id="PF00582"/>
    </source>
</evidence>
<protein>
    <submittedName>
        <fullName evidence="3">Universal stress protein</fullName>
    </submittedName>
</protein>
<accession>F7ZDL8</accession>
<sequence>MTTKLLVGLDGHSSGERALAYGESMAKLIGNCTLLVVYVIEWSPYSFQTAEENAQRHKRREEEISTAMSRVVQPALDSLKEKGITAEGMVRHGNVSDTLESIASSKSADQIIVGRSTETGLSQRIFGSSTANLVMQATVPVTVVA</sequence>
<name>F7ZDL8_ROSLO</name>
<dbReference type="PANTHER" id="PTHR46268:SF6">
    <property type="entry name" value="UNIVERSAL STRESS PROTEIN UP12"/>
    <property type="match status" value="1"/>
</dbReference>
<evidence type="ECO:0000313" key="4">
    <source>
        <dbReference type="Proteomes" id="UP000001353"/>
    </source>
</evidence>
<dbReference type="CDD" id="cd00293">
    <property type="entry name" value="USP-like"/>
    <property type="match status" value="1"/>
</dbReference>
<dbReference type="InterPro" id="IPR006015">
    <property type="entry name" value="Universal_stress_UspA"/>
</dbReference>